<dbReference type="Gene3D" id="3.40.50.12580">
    <property type="match status" value="1"/>
</dbReference>
<dbReference type="Gene3D" id="3.40.50.11820">
    <property type="match status" value="1"/>
</dbReference>
<dbReference type="EMBL" id="CR931668">
    <property type="protein sequence ID" value="CAI33467.1"/>
    <property type="molecule type" value="Genomic_DNA"/>
</dbReference>
<dbReference type="GO" id="GO:0005886">
    <property type="term" value="C:plasma membrane"/>
    <property type="evidence" value="ECO:0007669"/>
    <property type="project" value="UniProtKB-SubCell"/>
</dbReference>
<sequence length="388" mass="45910">MYMKLIKLLKKYINLYISSSVPKTNKLLIFGSWLGEKYADNPRYLFEYVIKNRPDLKAIWITSNQDVFKELQKKQYLVMMAEAPETRKIVKKAKYIFTATGIFDIGEQNANFVGGAYLINLWHGIPLKKIMYDDKHSALHKRSKLVTWVEKIPLRNYFVISTSTAITQIYQSAFRVKKSNILELGQPRNDYFYDKSNPVSSLIQELKSKNIILYMPTHRNEGKKQIDLDKLMDLEHLNNWCEETKSIFVIKKHFYHSKEKTIDKKYSSIIDVTNEKVDVQELLKCSNVLITDYSSCYIDYLLLNRPIIFFNYDYDDYLRVDRSLYFPYENVTPGEKCQNFDELLVTLQNLYVGKDDYREERENIKTFFYSSETQKSVSEKIINHVLNL</sequence>
<dbReference type="PANTHER" id="PTHR37316:SF3">
    <property type="entry name" value="TEICHOIC ACID GLYCEROL-PHOSPHATE TRANSFERASE"/>
    <property type="match status" value="1"/>
</dbReference>
<accession>Q4K1F2</accession>
<gene>
    <name evidence="7" type="primary">wcxP</name>
    <name evidence="7" type="ORF">SPC16F_0015</name>
</gene>
<dbReference type="PANTHER" id="PTHR37316">
    <property type="entry name" value="TEICHOIC ACID GLYCEROL-PHOSPHATE PRIMASE"/>
    <property type="match status" value="1"/>
</dbReference>
<proteinExistence type="inferred from homology"/>
<organism evidence="7">
    <name type="scientific">Streptococcus pneumoniae</name>
    <dbReference type="NCBI Taxonomy" id="1313"/>
    <lineage>
        <taxon>Bacteria</taxon>
        <taxon>Bacillati</taxon>
        <taxon>Bacillota</taxon>
        <taxon>Bacilli</taxon>
        <taxon>Lactobacillales</taxon>
        <taxon>Streptococcaceae</taxon>
        <taxon>Streptococcus</taxon>
    </lineage>
</organism>
<dbReference type="Pfam" id="PF04464">
    <property type="entry name" value="Glyphos_transf"/>
    <property type="match status" value="1"/>
</dbReference>
<dbReference type="InterPro" id="IPR043149">
    <property type="entry name" value="TagF_N"/>
</dbReference>
<evidence type="ECO:0000256" key="1">
    <source>
        <dbReference type="ARBA" id="ARBA00004202"/>
    </source>
</evidence>
<evidence type="ECO:0000256" key="5">
    <source>
        <dbReference type="ARBA" id="ARBA00022944"/>
    </source>
</evidence>
<protein>
    <submittedName>
        <fullName evidence="7">Putative glycerol phosphotransferase</fullName>
    </submittedName>
</protein>
<dbReference type="InterPro" id="IPR007554">
    <property type="entry name" value="Glycerophosphate_synth"/>
</dbReference>
<evidence type="ECO:0000313" key="7">
    <source>
        <dbReference type="EMBL" id="CAI33467.1"/>
    </source>
</evidence>
<dbReference type="InterPro" id="IPR051612">
    <property type="entry name" value="Teichoic_Acid_Biosynth"/>
</dbReference>
<dbReference type="GO" id="GO:0019350">
    <property type="term" value="P:teichoic acid biosynthetic process"/>
    <property type="evidence" value="ECO:0007669"/>
    <property type="project" value="UniProtKB-KW"/>
</dbReference>
<dbReference type="AlphaFoldDB" id="Q4K1F2"/>
<keyword evidence="3" id="KW-1003">Cell membrane</keyword>
<name>Q4K1F2_STREE</name>
<reference evidence="7" key="1">
    <citation type="journal article" date="2006" name="PLoS Genet.">
        <title>Genetic analysis of the capsular biosynthetic locus from all 90 pneumococcal serotypes.</title>
        <authorList>
            <person name="Bentley S.D."/>
            <person name="Aanensen D.M."/>
            <person name="Mavroidi A."/>
            <person name="Saunders D."/>
            <person name="Rabbinowitsch E."/>
            <person name="Collins M."/>
            <person name="Donohoe K."/>
            <person name="Harris D."/>
            <person name="Murphy L."/>
            <person name="Quail M.A."/>
            <person name="Samuel G."/>
            <person name="Skovsted I.C."/>
            <person name="Kaltoft M.S."/>
            <person name="Barrell B."/>
            <person name="Reeves P.R."/>
            <person name="Parkhill J."/>
            <person name="Spratt B.G."/>
        </authorList>
    </citation>
    <scope>NUCLEOTIDE SEQUENCE</scope>
    <source>
        <strain evidence="7">Nr. 34361</strain>
    </source>
</reference>
<comment type="similarity">
    <text evidence="2">Belongs to the CDP-glycerol glycerophosphotransferase family.</text>
</comment>
<keyword evidence="5" id="KW-0777">Teichoic acid biosynthesis</keyword>
<keyword evidence="6" id="KW-0472">Membrane</keyword>
<dbReference type="InterPro" id="IPR043148">
    <property type="entry name" value="TagF_C"/>
</dbReference>
<evidence type="ECO:0000256" key="3">
    <source>
        <dbReference type="ARBA" id="ARBA00022475"/>
    </source>
</evidence>
<evidence type="ECO:0000256" key="2">
    <source>
        <dbReference type="ARBA" id="ARBA00010488"/>
    </source>
</evidence>
<keyword evidence="4 7" id="KW-0808">Transferase</keyword>
<evidence type="ECO:0000256" key="4">
    <source>
        <dbReference type="ARBA" id="ARBA00022679"/>
    </source>
</evidence>
<dbReference type="GO" id="GO:0047355">
    <property type="term" value="F:CDP-glycerol glycerophosphotransferase activity"/>
    <property type="evidence" value="ECO:0007669"/>
    <property type="project" value="InterPro"/>
</dbReference>
<evidence type="ECO:0000256" key="6">
    <source>
        <dbReference type="ARBA" id="ARBA00023136"/>
    </source>
</evidence>
<comment type="subcellular location">
    <subcellularLocation>
        <location evidence="1">Cell membrane</location>
        <topology evidence="1">Peripheral membrane protein</topology>
    </subcellularLocation>
</comment>